<evidence type="ECO:0000256" key="1">
    <source>
        <dbReference type="SAM" id="SignalP"/>
    </source>
</evidence>
<evidence type="ECO:0008006" key="3">
    <source>
        <dbReference type="Google" id="ProtNLM"/>
    </source>
</evidence>
<reference evidence="2" key="1">
    <citation type="submission" date="2014-09" db="EMBL/GenBank/DDBJ databases">
        <authorList>
            <person name="Magalhaes I.L.F."/>
            <person name="Oliveira U."/>
            <person name="Santos F.R."/>
            <person name="Vidigal T.H.D.A."/>
            <person name="Brescovit A.D."/>
            <person name="Santos A.J."/>
        </authorList>
    </citation>
    <scope>NUCLEOTIDE SEQUENCE</scope>
    <source>
        <tissue evidence="2">Shoot tissue taken approximately 20 cm above the soil surface</tissue>
    </source>
</reference>
<feature type="signal peptide" evidence="1">
    <location>
        <begin position="1"/>
        <end position="16"/>
    </location>
</feature>
<organism evidence="2">
    <name type="scientific">Arundo donax</name>
    <name type="common">Giant reed</name>
    <name type="synonym">Donax arundinaceus</name>
    <dbReference type="NCBI Taxonomy" id="35708"/>
    <lineage>
        <taxon>Eukaryota</taxon>
        <taxon>Viridiplantae</taxon>
        <taxon>Streptophyta</taxon>
        <taxon>Embryophyta</taxon>
        <taxon>Tracheophyta</taxon>
        <taxon>Spermatophyta</taxon>
        <taxon>Magnoliopsida</taxon>
        <taxon>Liliopsida</taxon>
        <taxon>Poales</taxon>
        <taxon>Poaceae</taxon>
        <taxon>PACMAD clade</taxon>
        <taxon>Arundinoideae</taxon>
        <taxon>Arundineae</taxon>
        <taxon>Arundo</taxon>
    </lineage>
</organism>
<keyword evidence="1" id="KW-0732">Signal</keyword>
<evidence type="ECO:0000313" key="2">
    <source>
        <dbReference type="EMBL" id="JAD86456.1"/>
    </source>
</evidence>
<feature type="chain" id="PRO_5002043586" description="Secreted protein" evidence="1">
    <location>
        <begin position="17"/>
        <end position="69"/>
    </location>
</feature>
<proteinExistence type="predicted"/>
<sequence>MFICLFVMAFFCNILSKQYVRCICLYIVYLKGMSLKISNKLVEKRKLGSLLCVCVCVCVCVCLEINGAW</sequence>
<dbReference type="AlphaFoldDB" id="A0A0A9DF51"/>
<name>A0A0A9DF51_ARUDO</name>
<reference evidence="2" key="2">
    <citation type="journal article" date="2015" name="Data Brief">
        <title>Shoot transcriptome of the giant reed, Arundo donax.</title>
        <authorList>
            <person name="Barrero R.A."/>
            <person name="Guerrero F.D."/>
            <person name="Moolhuijzen P."/>
            <person name="Goolsby J.A."/>
            <person name="Tidwell J."/>
            <person name="Bellgard S.E."/>
            <person name="Bellgard M.I."/>
        </authorList>
    </citation>
    <scope>NUCLEOTIDE SEQUENCE</scope>
    <source>
        <tissue evidence="2">Shoot tissue taken approximately 20 cm above the soil surface</tissue>
    </source>
</reference>
<protein>
    <recommendedName>
        <fullName evidence="3">Secreted protein</fullName>
    </recommendedName>
</protein>
<dbReference type="EMBL" id="GBRH01211439">
    <property type="protein sequence ID" value="JAD86456.1"/>
    <property type="molecule type" value="Transcribed_RNA"/>
</dbReference>
<accession>A0A0A9DF51</accession>